<feature type="compositionally biased region" description="Polar residues" evidence="1">
    <location>
        <begin position="448"/>
        <end position="467"/>
    </location>
</feature>
<evidence type="ECO:0000313" key="2">
    <source>
        <dbReference type="EMBL" id="KAK9871096.1"/>
    </source>
</evidence>
<protein>
    <submittedName>
        <fullName evidence="2">Uncharacterized protein</fullName>
    </submittedName>
</protein>
<organism evidence="2 3">
    <name type="scientific">Henosepilachna vigintioctopunctata</name>
    <dbReference type="NCBI Taxonomy" id="420089"/>
    <lineage>
        <taxon>Eukaryota</taxon>
        <taxon>Metazoa</taxon>
        <taxon>Ecdysozoa</taxon>
        <taxon>Arthropoda</taxon>
        <taxon>Hexapoda</taxon>
        <taxon>Insecta</taxon>
        <taxon>Pterygota</taxon>
        <taxon>Neoptera</taxon>
        <taxon>Endopterygota</taxon>
        <taxon>Coleoptera</taxon>
        <taxon>Polyphaga</taxon>
        <taxon>Cucujiformia</taxon>
        <taxon>Coccinelloidea</taxon>
        <taxon>Coccinellidae</taxon>
        <taxon>Epilachninae</taxon>
        <taxon>Epilachnini</taxon>
        <taxon>Henosepilachna</taxon>
    </lineage>
</organism>
<feature type="region of interest" description="Disordered" evidence="1">
    <location>
        <begin position="398"/>
        <end position="484"/>
    </location>
</feature>
<feature type="compositionally biased region" description="Polar residues" evidence="1">
    <location>
        <begin position="127"/>
        <end position="149"/>
    </location>
</feature>
<evidence type="ECO:0000256" key="1">
    <source>
        <dbReference type="SAM" id="MobiDB-lite"/>
    </source>
</evidence>
<feature type="compositionally biased region" description="Polar residues" evidence="1">
    <location>
        <begin position="202"/>
        <end position="219"/>
    </location>
</feature>
<feature type="compositionally biased region" description="Basic and acidic residues" evidence="1">
    <location>
        <begin position="424"/>
        <end position="437"/>
    </location>
</feature>
<comment type="caution">
    <text evidence="2">The sequence shown here is derived from an EMBL/GenBank/DDBJ whole genome shotgun (WGS) entry which is preliminary data.</text>
</comment>
<feature type="region of interest" description="Disordered" evidence="1">
    <location>
        <begin position="120"/>
        <end position="238"/>
    </location>
</feature>
<dbReference type="Proteomes" id="UP001431783">
    <property type="component" value="Unassembled WGS sequence"/>
</dbReference>
<proteinExistence type="predicted"/>
<keyword evidence="3" id="KW-1185">Reference proteome</keyword>
<evidence type="ECO:0000313" key="3">
    <source>
        <dbReference type="Proteomes" id="UP001431783"/>
    </source>
</evidence>
<name>A0AAW1TTN1_9CUCU</name>
<dbReference type="EMBL" id="JARQZJ010000005">
    <property type="protein sequence ID" value="KAK9871096.1"/>
    <property type="molecule type" value="Genomic_DNA"/>
</dbReference>
<gene>
    <name evidence="2" type="ORF">WA026_011379</name>
</gene>
<feature type="region of interest" description="Disordered" evidence="1">
    <location>
        <begin position="915"/>
        <end position="945"/>
    </location>
</feature>
<dbReference type="AlphaFoldDB" id="A0AAW1TTN1"/>
<feature type="region of interest" description="Disordered" evidence="1">
    <location>
        <begin position="356"/>
        <end position="375"/>
    </location>
</feature>
<reference evidence="2 3" key="1">
    <citation type="submission" date="2023-03" db="EMBL/GenBank/DDBJ databases">
        <title>Genome insight into feeding habits of ladybird beetles.</title>
        <authorList>
            <person name="Li H.-S."/>
            <person name="Huang Y.-H."/>
            <person name="Pang H."/>
        </authorList>
    </citation>
    <scope>NUCLEOTIDE SEQUENCE [LARGE SCALE GENOMIC DNA]</scope>
    <source>
        <strain evidence="2">SYSU_2023b</strain>
        <tissue evidence="2">Whole body</tissue>
    </source>
</reference>
<sequence length="974" mass="111332">MILQHNMNQHLLSSSSIEHVDISLMTEYFLLSEKEMNVLHQCQQTFIITLLIHAPVSDPENIEASELQRKLEMLNNIMDQEQRVEQARRQMQFIGHSCSNDFDNDISAGYSEDSDYTSDLNYPVGQHANSSASQFRSAVHQISTPQRSLETSRENSYETEDVLNQHHHHLPQPPSTHQHHLSPGSISRKHQRYSPNADDYSSYGSSNTGPNYSQDNNVDSEPLFYNSRPRNKRDYESQENWASCESNYYDQNMDSVDIGFSIDSEYYGHNKPIIKGNRRPSLERQTTLYEDALYGESDNIYHNPAITHVNYVHMNSQPHQVYQGQSYDEYYDTAAMPFQNEMYGQDEEDRQWDSGGYSYFPPPKTSGTKKLPAIPTQNTNRRKLSLVNNDSFYSVYEERKSLTPTPRRKMPQIPTKRSASRQSSIDRMDSYRNDVVSHRGASLPPTPTKSSRVGNRSSQFTKNLNSLPPTPRQLPKPNLNHRSAKNKRNGFIKRTSSAEQAEDITKFDHYFSARPGATSANEIYNEDYNYAYQSIEDNLPLQHDMVNTVPAPFLDESVLYTPVNVLTNTEVKQNHSEFNSFEDTYYSARDGYEQTYYDSSSQVGSRKDFFRVGNNGQKTGSLESREDDLKNSFDTAISSGGTSVMNRSTFSEYATAGDTIPTNTTFYTQPMLDRHNQKTDNQTQYQGDQNSKQHKAIPEGNSLAITTSTQPSITIAQVHNQNVVNNVQSRGFFKQQETIEGELYEQNVIIFDEKAEIEAYLPPQESVETYVEEDSLRNGYTEYNNKAINLESPASVIHLDNYEDNQSLRRASSQITVIDPYHPSVQRPPEDAYVTVPSRRTSQVPDPFPLTTNRRISGEIYQQSLDENFATASRKPSVDSYQSVIQRRASVRQHSPSNEVIVEPPPSIAITAPVPPTVTVENDDSSEKKTVSFEEEEDKDKRPQVTAQQRWLWAYNKIIMQLNVSTVFNKVLMR</sequence>
<accession>A0AAW1TTN1</accession>